<feature type="transmembrane region" description="Helical" evidence="11">
    <location>
        <begin position="85"/>
        <end position="108"/>
    </location>
</feature>
<dbReference type="CDD" id="cd18184">
    <property type="entry name" value="ATP-synt_Fo_c_NaATPase"/>
    <property type="match status" value="1"/>
</dbReference>
<comment type="subcellular location">
    <subcellularLocation>
        <location evidence="11">Cell membrane</location>
        <topology evidence="11">Multi-pass membrane protein</topology>
    </subcellularLocation>
    <subcellularLocation>
        <location evidence="1">Membrane</location>
        <topology evidence="1">Multi-pass membrane protein</topology>
    </subcellularLocation>
</comment>
<accession>A0A084EXN4</accession>
<organism evidence="13 14">
    <name type="scientific">Ureaplasma diversum NCTC 246</name>
    <dbReference type="NCBI Taxonomy" id="1188241"/>
    <lineage>
        <taxon>Bacteria</taxon>
        <taxon>Bacillati</taxon>
        <taxon>Mycoplasmatota</taxon>
        <taxon>Mycoplasmoidales</taxon>
        <taxon>Mycoplasmoidaceae</taxon>
        <taxon>Ureaplasma</taxon>
    </lineage>
</organism>
<comment type="function">
    <text evidence="11">Key component of the F(0) channel; it plays a direct role in translocation across the membrane. A homomeric c-ring of between 10-14 subunits forms the central stalk rotor element with the F(1) delta and epsilon subunits.</text>
</comment>
<keyword evidence="5 11" id="KW-0812">Transmembrane</keyword>
<dbReference type="PRINTS" id="PR00124">
    <property type="entry name" value="ATPASEC"/>
</dbReference>
<evidence type="ECO:0000256" key="1">
    <source>
        <dbReference type="ARBA" id="ARBA00004141"/>
    </source>
</evidence>
<dbReference type="RefSeq" id="WP_038103016.1">
    <property type="nucleotide sequence ID" value="NZ_JFDP01000061.1"/>
</dbReference>
<dbReference type="PROSITE" id="PS00605">
    <property type="entry name" value="ATPASE_C"/>
    <property type="match status" value="1"/>
</dbReference>
<dbReference type="EMBL" id="JFDP01000061">
    <property type="protein sequence ID" value="KEZ22726.1"/>
    <property type="molecule type" value="Genomic_DNA"/>
</dbReference>
<dbReference type="HAMAP" id="MF_01396">
    <property type="entry name" value="ATP_synth_c_bact"/>
    <property type="match status" value="1"/>
</dbReference>
<dbReference type="InterPro" id="IPR038662">
    <property type="entry name" value="ATP_synth_F0_csu_sf"/>
</dbReference>
<dbReference type="InterPro" id="IPR000454">
    <property type="entry name" value="ATP_synth_F0_csu"/>
</dbReference>
<evidence type="ECO:0000256" key="3">
    <source>
        <dbReference type="ARBA" id="ARBA00022448"/>
    </source>
</evidence>
<dbReference type="GO" id="GO:0005886">
    <property type="term" value="C:plasma membrane"/>
    <property type="evidence" value="ECO:0007669"/>
    <property type="project" value="UniProtKB-SubCell"/>
</dbReference>
<proteinExistence type="inferred from homology"/>
<comment type="caution">
    <text evidence="13">The sequence shown here is derived from an EMBL/GenBank/DDBJ whole genome shotgun (WGS) entry which is preliminary data.</text>
</comment>
<evidence type="ECO:0000256" key="5">
    <source>
        <dbReference type="ARBA" id="ARBA00022692"/>
    </source>
</evidence>
<dbReference type="InterPro" id="IPR020537">
    <property type="entry name" value="ATP_synth_F0_csu_DDCD_BS"/>
</dbReference>
<dbReference type="GO" id="GO:0008289">
    <property type="term" value="F:lipid binding"/>
    <property type="evidence" value="ECO:0007669"/>
    <property type="project" value="UniProtKB-KW"/>
</dbReference>
<dbReference type="GO" id="GO:0033177">
    <property type="term" value="C:proton-transporting two-sector ATPase complex, proton-transporting domain"/>
    <property type="evidence" value="ECO:0007669"/>
    <property type="project" value="InterPro"/>
</dbReference>
<dbReference type="GO" id="GO:0045259">
    <property type="term" value="C:proton-transporting ATP synthase complex"/>
    <property type="evidence" value="ECO:0007669"/>
    <property type="project" value="UniProtKB-KW"/>
</dbReference>
<dbReference type="InterPro" id="IPR002379">
    <property type="entry name" value="ATPase_proteolipid_c-like_dom"/>
</dbReference>
<dbReference type="GO" id="GO:0046933">
    <property type="term" value="F:proton-transporting ATP synthase activity, rotational mechanism"/>
    <property type="evidence" value="ECO:0007669"/>
    <property type="project" value="UniProtKB-UniRule"/>
</dbReference>
<evidence type="ECO:0000313" key="13">
    <source>
        <dbReference type="EMBL" id="KEZ22726.1"/>
    </source>
</evidence>
<dbReference type="Pfam" id="PF00137">
    <property type="entry name" value="ATP-synt_C"/>
    <property type="match status" value="1"/>
</dbReference>
<dbReference type="InterPro" id="IPR035921">
    <property type="entry name" value="F/V-ATP_Csub_sf"/>
</dbReference>
<comment type="similarity">
    <text evidence="2 11">Belongs to the ATPase C chain family.</text>
</comment>
<keyword evidence="11" id="KW-1003">Cell membrane</keyword>
<dbReference type="eggNOG" id="COG0636">
    <property type="taxonomic scope" value="Bacteria"/>
</dbReference>
<keyword evidence="11" id="KW-0066">ATP synthesis</keyword>
<gene>
    <name evidence="11 13" type="primary">atpE</name>
    <name evidence="13" type="ORF">UDIV_4960</name>
</gene>
<name>A0A084EXN4_9BACT</name>
<keyword evidence="4 11" id="KW-0138">CF(0)</keyword>
<keyword evidence="10 11" id="KW-0472">Membrane</keyword>
<keyword evidence="7 11" id="KW-1133">Transmembrane helix</keyword>
<sequence length="109" mass="10989">MSFIDLTNVISSHLDAGSLPNVDSVSGAQLQNGGAVAYLGKYLGAGLTMLAAGAVGLMQGFATANSVQAVARNPEAQPKILSTMIVGLALAEAVAIYALIVSILIIFVA</sequence>
<keyword evidence="6 11" id="KW-0375">Hydrogen ion transport</keyword>
<reference evidence="13 14" key="1">
    <citation type="submission" date="2014-02" db="EMBL/GenBank/DDBJ databases">
        <title>Genome sequence of Ureaplasma diversum strain 246.</title>
        <authorList>
            <person name="Sirand-Pugnet P."/>
            <person name="Breton M."/>
            <person name="Dordet-Frisoni E."/>
            <person name="Baranowski E."/>
            <person name="Barre A."/>
            <person name="Couture C."/>
            <person name="Dupuy V."/>
            <person name="Gaurivaud P."/>
            <person name="Jacob D."/>
            <person name="Lemaitre C."/>
            <person name="Manso-Silvan L."/>
            <person name="Nikolski M."/>
            <person name="Nouvel L.-X."/>
            <person name="Poumarat F."/>
            <person name="Tardy F."/>
            <person name="Thebault P."/>
            <person name="Theil S."/>
            <person name="Citti C."/>
            <person name="Thiaucourt F."/>
            <person name="Blanchard A."/>
        </authorList>
    </citation>
    <scope>NUCLEOTIDE SEQUENCE [LARGE SCALE GENOMIC DNA]</scope>
    <source>
        <strain evidence="13 14">NCTC 246</strain>
    </source>
</reference>
<evidence type="ECO:0000256" key="4">
    <source>
        <dbReference type="ARBA" id="ARBA00022547"/>
    </source>
</evidence>
<feature type="site" description="Reversibly protonated during proton transport" evidence="11">
    <location>
        <position position="92"/>
    </location>
</feature>
<evidence type="ECO:0000256" key="2">
    <source>
        <dbReference type="ARBA" id="ARBA00006704"/>
    </source>
</evidence>
<evidence type="ECO:0000256" key="6">
    <source>
        <dbReference type="ARBA" id="ARBA00022781"/>
    </source>
</evidence>
<dbReference type="SUPFAM" id="SSF81333">
    <property type="entry name" value="F1F0 ATP synthase subunit C"/>
    <property type="match status" value="1"/>
</dbReference>
<evidence type="ECO:0000256" key="11">
    <source>
        <dbReference type="HAMAP-Rule" id="MF_01396"/>
    </source>
</evidence>
<feature type="domain" description="V-ATPase proteolipid subunit C-like" evidence="12">
    <location>
        <begin position="43"/>
        <end position="105"/>
    </location>
</feature>
<evidence type="ECO:0000259" key="12">
    <source>
        <dbReference type="Pfam" id="PF00137"/>
    </source>
</evidence>
<dbReference type="AlphaFoldDB" id="A0A084EXN4"/>
<evidence type="ECO:0000313" key="14">
    <source>
        <dbReference type="Proteomes" id="UP000028537"/>
    </source>
</evidence>
<dbReference type="OrthoDB" id="3183855at2"/>
<evidence type="ECO:0000256" key="9">
    <source>
        <dbReference type="ARBA" id="ARBA00023121"/>
    </source>
</evidence>
<keyword evidence="14" id="KW-1185">Reference proteome</keyword>
<keyword evidence="3 11" id="KW-0813">Transport</keyword>
<evidence type="ECO:0000256" key="8">
    <source>
        <dbReference type="ARBA" id="ARBA00023065"/>
    </source>
</evidence>
<comment type="function">
    <text evidence="11">F(1)F(0) ATP synthase produces ATP from ADP in the presence of a proton or sodium gradient. F-type ATPases consist of two structural domains, F(1) containing the extramembraneous catalytic core and F(0) containing the membrane proton channel, linked together by a central stalk and a peripheral stalk. During catalysis, ATP synthesis in the catalytic domain of F(1) is coupled via a rotary mechanism of the central stalk subunits to proton translocation.</text>
</comment>
<feature type="transmembrane region" description="Helical" evidence="11">
    <location>
        <begin position="42"/>
        <end position="64"/>
    </location>
</feature>
<dbReference type="PANTHER" id="PTHR10031:SF0">
    <property type="entry name" value="ATPASE PROTEIN 9"/>
    <property type="match status" value="1"/>
</dbReference>
<evidence type="ECO:0000256" key="10">
    <source>
        <dbReference type="ARBA" id="ARBA00023136"/>
    </source>
</evidence>
<dbReference type="PANTHER" id="PTHR10031">
    <property type="entry name" value="ATP SYNTHASE LIPID-BINDING PROTEIN, MITOCHONDRIAL"/>
    <property type="match status" value="1"/>
</dbReference>
<evidence type="ECO:0000256" key="7">
    <source>
        <dbReference type="ARBA" id="ARBA00022989"/>
    </source>
</evidence>
<protein>
    <recommendedName>
        <fullName evidence="11">ATP synthase subunit c</fullName>
    </recommendedName>
    <alternativeName>
        <fullName evidence="11">ATP synthase F(0) sector subunit c</fullName>
    </alternativeName>
    <alternativeName>
        <fullName evidence="11">F-type ATPase subunit c</fullName>
        <shortName evidence="11">F-ATPase subunit c</shortName>
    </alternativeName>
    <alternativeName>
        <fullName evidence="11">Lipid-binding protein</fullName>
    </alternativeName>
</protein>
<dbReference type="Gene3D" id="1.20.20.10">
    <property type="entry name" value="F1F0 ATP synthase subunit C"/>
    <property type="match status" value="1"/>
</dbReference>
<keyword evidence="9 11" id="KW-0446">Lipid-binding</keyword>
<keyword evidence="8 11" id="KW-0406">Ion transport</keyword>
<dbReference type="Proteomes" id="UP000028537">
    <property type="component" value="Unassembled WGS sequence"/>
</dbReference>